<name>A8Q380_MALGO</name>
<sequence length="49" mass="5182">MYYIGFVGKALDPRTDSIRQSHVPAEASATHKVDGVGSSHGVSATPRVQ</sequence>
<protein>
    <submittedName>
        <fullName evidence="2">Uncharacterized protein</fullName>
    </submittedName>
</protein>
<keyword evidence="3" id="KW-1185">Reference proteome</keyword>
<dbReference type="OrthoDB" id="2635at2759"/>
<evidence type="ECO:0000313" key="2">
    <source>
        <dbReference type="EMBL" id="EDP43321.1"/>
    </source>
</evidence>
<dbReference type="VEuPathDB" id="FungiDB:MGL_2331"/>
<evidence type="ECO:0000256" key="1">
    <source>
        <dbReference type="SAM" id="MobiDB-lite"/>
    </source>
</evidence>
<gene>
    <name evidence="2" type="ORF">MGL_2331</name>
</gene>
<organism evidence="2 3">
    <name type="scientific">Malassezia globosa (strain ATCC MYA-4612 / CBS 7966)</name>
    <name type="common">Dandruff-associated fungus</name>
    <dbReference type="NCBI Taxonomy" id="425265"/>
    <lineage>
        <taxon>Eukaryota</taxon>
        <taxon>Fungi</taxon>
        <taxon>Dikarya</taxon>
        <taxon>Basidiomycota</taxon>
        <taxon>Ustilaginomycotina</taxon>
        <taxon>Malasseziomycetes</taxon>
        <taxon>Malasseziales</taxon>
        <taxon>Malasseziaceae</taxon>
        <taxon>Malassezia</taxon>
    </lineage>
</organism>
<dbReference type="Proteomes" id="UP000008837">
    <property type="component" value="Unassembled WGS sequence"/>
</dbReference>
<dbReference type="AlphaFoldDB" id="A8Q380"/>
<dbReference type="RefSeq" id="XP_001730535.1">
    <property type="nucleotide sequence ID" value="XM_001730483.1"/>
</dbReference>
<feature type="region of interest" description="Disordered" evidence="1">
    <location>
        <begin position="22"/>
        <end position="49"/>
    </location>
</feature>
<dbReference type="KEGG" id="mgl:MGL_2331"/>
<dbReference type="InParanoid" id="A8Q380"/>
<reference evidence="2 3" key="1">
    <citation type="journal article" date="2007" name="Proc. Natl. Acad. Sci. U.S.A.">
        <title>Dandruff-associated Malassezia genomes reveal convergent and divergent virulence traits shared with plant and human fungal pathogens.</title>
        <authorList>
            <person name="Xu J."/>
            <person name="Saunders C.W."/>
            <person name="Hu P."/>
            <person name="Grant R.A."/>
            <person name="Boekhout T."/>
            <person name="Kuramae E.E."/>
            <person name="Kronstad J.W."/>
            <person name="Deangelis Y.M."/>
            <person name="Reeder N.L."/>
            <person name="Johnstone K.R."/>
            <person name="Leland M."/>
            <person name="Fieno A.M."/>
            <person name="Begley W.M."/>
            <person name="Sun Y."/>
            <person name="Lacey M.P."/>
            <person name="Chaudhary T."/>
            <person name="Keough T."/>
            <person name="Chu L."/>
            <person name="Sears R."/>
            <person name="Yuan B."/>
            <person name="Dawson T.L.Jr."/>
        </authorList>
    </citation>
    <scope>NUCLEOTIDE SEQUENCE [LARGE SCALE GENOMIC DNA]</scope>
    <source>
        <strain evidence="3">ATCC MYA-4612 / CBS 7966</strain>
    </source>
</reference>
<dbReference type="GeneID" id="5854842"/>
<accession>A8Q380</accession>
<comment type="caution">
    <text evidence="2">The sequence shown here is derived from an EMBL/GenBank/DDBJ whole genome shotgun (WGS) entry which is preliminary data.</text>
</comment>
<dbReference type="EMBL" id="AAYY01000008">
    <property type="protein sequence ID" value="EDP43321.1"/>
    <property type="molecule type" value="Genomic_DNA"/>
</dbReference>
<feature type="compositionally biased region" description="Polar residues" evidence="1">
    <location>
        <begin position="40"/>
        <end position="49"/>
    </location>
</feature>
<evidence type="ECO:0000313" key="3">
    <source>
        <dbReference type="Proteomes" id="UP000008837"/>
    </source>
</evidence>
<proteinExistence type="predicted"/>